<keyword evidence="2" id="KW-1185">Reference proteome</keyword>
<gene>
    <name evidence="1" type="ORF">SAMN02745174_02642</name>
</gene>
<dbReference type="RefSeq" id="WP_078695032.1">
    <property type="nucleotide sequence ID" value="NZ_FUWX01000056.1"/>
</dbReference>
<evidence type="ECO:0000313" key="1">
    <source>
        <dbReference type="EMBL" id="SKA13411.1"/>
    </source>
</evidence>
<proteinExistence type="predicted"/>
<accession>A0A1T4RCP7</accession>
<dbReference type="Proteomes" id="UP000191153">
    <property type="component" value="Unassembled WGS sequence"/>
</dbReference>
<sequence>MGAQEIIQNLSEMEEQNVLELRAIKISDNIIYPHLFFLKINDNKYLACDQLIGFIYGTIIPENYMTIEKTTTMIEGYLKLGYEIVDIYDPKFPEKIS</sequence>
<organism evidence="1 2">
    <name type="scientific">Cetobacterium ceti</name>
    <dbReference type="NCBI Taxonomy" id="180163"/>
    <lineage>
        <taxon>Bacteria</taxon>
        <taxon>Fusobacteriati</taxon>
        <taxon>Fusobacteriota</taxon>
        <taxon>Fusobacteriia</taxon>
        <taxon>Fusobacteriales</taxon>
        <taxon>Fusobacteriaceae</taxon>
        <taxon>Cetobacterium</taxon>
    </lineage>
</organism>
<reference evidence="1 2" key="1">
    <citation type="submission" date="2017-02" db="EMBL/GenBank/DDBJ databases">
        <authorList>
            <person name="Peterson S.W."/>
        </authorList>
    </citation>
    <scope>NUCLEOTIDE SEQUENCE [LARGE SCALE GENOMIC DNA]</scope>
    <source>
        <strain evidence="1 2">ATCC 700028</strain>
    </source>
</reference>
<evidence type="ECO:0000313" key="2">
    <source>
        <dbReference type="Proteomes" id="UP000191153"/>
    </source>
</evidence>
<protein>
    <submittedName>
        <fullName evidence="1">Uncharacterized protein</fullName>
    </submittedName>
</protein>
<dbReference type="EMBL" id="FUWX01000056">
    <property type="protein sequence ID" value="SKA13411.1"/>
    <property type="molecule type" value="Genomic_DNA"/>
</dbReference>
<name>A0A1T4RCP7_9FUSO</name>
<dbReference type="AlphaFoldDB" id="A0A1T4RCP7"/>